<evidence type="ECO:0000259" key="3">
    <source>
        <dbReference type="SMART" id="SM00297"/>
    </source>
</evidence>
<feature type="compositionally biased region" description="Polar residues" evidence="2">
    <location>
        <begin position="161"/>
        <end position="177"/>
    </location>
</feature>
<feature type="compositionally biased region" description="Polar residues" evidence="2">
    <location>
        <begin position="122"/>
        <end position="134"/>
    </location>
</feature>
<keyword evidence="1" id="KW-0103">Bromodomain</keyword>
<accession>A0ABV0NA74</accession>
<dbReference type="EMBL" id="JAHRIO010030020">
    <property type="protein sequence ID" value="MEQ2167157.1"/>
    <property type="molecule type" value="Genomic_DNA"/>
</dbReference>
<dbReference type="Proteomes" id="UP001476798">
    <property type="component" value="Unassembled WGS sequence"/>
</dbReference>
<proteinExistence type="predicted"/>
<reference evidence="4 5" key="1">
    <citation type="submission" date="2021-06" db="EMBL/GenBank/DDBJ databases">
        <authorList>
            <person name="Palmer J.M."/>
        </authorList>
    </citation>
    <scope>NUCLEOTIDE SEQUENCE [LARGE SCALE GENOMIC DNA]</scope>
    <source>
        <strain evidence="4 5">GA_2019</strain>
        <tissue evidence="4">Muscle</tissue>
    </source>
</reference>
<evidence type="ECO:0000256" key="1">
    <source>
        <dbReference type="ARBA" id="ARBA00023117"/>
    </source>
</evidence>
<feature type="compositionally biased region" description="Polar residues" evidence="2">
    <location>
        <begin position="96"/>
        <end position="112"/>
    </location>
</feature>
<organism evidence="4 5">
    <name type="scientific">Goodea atripinnis</name>
    <dbReference type="NCBI Taxonomy" id="208336"/>
    <lineage>
        <taxon>Eukaryota</taxon>
        <taxon>Metazoa</taxon>
        <taxon>Chordata</taxon>
        <taxon>Craniata</taxon>
        <taxon>Vertebrata</taxon>
        <taxon>Euteleostomi</taxon>
        <taxon>Actinopterygii</taxon>
        <taxon>Neopterygii</taxon>
        <taxon>Teleostei</taxon>
        <taxon>Neoteleostei</taxon>
        <taxon>Acanthomorphata</taxon>
        <taxon>Ovalentaria</taxon>
        <taxon>Atherinomorphae</taxon>
        <taxon>Cyprinodontiformes</taxon>
        <taxon>Goodeidae</taxon>
        <taxon>Goodea</taxon>
    </lineage>
</organism>
<dbReference type="InterPro" id="IPR036427">
    <property type="entry name" value="Bromodomain-like_sf"/>
</dbReference>
<feature type="compositionally biased region" description="Polar residues" evidence="2">
    <location>
        <begin position="42"/>
        <end position="58"/>
    </location>
</feature>
<keyword evidence="5" id="KW-1185">Reference proteome</keyword>
<name>A0ABV0NA74_9TELE</name>
<feature type="compositionally biased region" description="Polar residues" evidence="2">
    <location>
        <begin position="143"/>
        <end position="154"/>
    </location>
</feature>
<feature type="compositionally biased region" description="Polar residues" evidence="2">
    <location>
        <begin position="9"/>
        <end position="20"/>
    </location>
</feature>
<dbReference type="SUPFAM" id="SSF47370">
    <property type="entry name" value="Bromodomain"/>
    <property type="match status" value="1"/>
</dbReference>
<dbReference type="SMART" id="SM00297">
    <property type="entry name" value="BROMO"/>
    <property type="match status" value="1"/>
</dbReference>
<sequence length="272" mass="28242">MVGPREGQLNVNPLQNQYLSHGQFPGSGPGVGAPQPGMAQPGAQSGIAQMGTPPSLSVGSPLAQPGSVGGPIGVSTVGPMGPQSVGGGGPNSSVGTPASSVTLSNTNQQANSIPHLGPMRGSSPSPAHSRSPTPHQTPPRLAGSQTPQPHTPNAPQLAPLSLQQNQLSQGPGSNKPLQPQHLGPSGSTTPSHPGLASSLTPHAGQLPRTPVSQYQDPWQYVDDIWLMFNNAWLYNRKTSRVYKFCSKLAEVFEQEIDPVMQGLGYCCGRKVR</sequence>
<dbReference type="Gene3D" id="1.20.920.10">
    <property type="entry name" value="Bromodomain-like"/>
    <property type="match status" value="1"/>
</dbReference>
<feature type="domain" description="Bromo" evidence="3">
    <location>
        <begin position="146"/>
        <end position="261"/>
    </location>
</feature>
<evidence type="ECO:0000313" key="5">
    <source>
        <dbReference type="Proteomes" id="UP001476798"/>
    </source>
</evidence>
<dbReference type="InterPro" id="IPR001487">
    <property type="entry name" value="Bromodomain"/>
</dbReference>
<evidence type="ECO:0000256" key="2">
    <source>
        <dbReference type="SAM" id="MobiDB-lite"/>
    </source>
</evidence>
<comment type="caution">
    <text evidence="4">The sequence shown here is derived from an EMBL/GenBank/DDBJ whole genome shotgun (WGS) entry which is preliminary data.</text>
</comment>
<evidence type="ECO:0000313" key="4">
    <source>
        <dbReference type="EMBL" id="MEQ2167157.1"/>
    </source>
</evidence>
<feature type="region of interest" description="Disordered" evidence="2">
    <location>
        <begin position="1"/>
        <end position="210"/>
    </location>
</feature>
<gene>
    <name evidence="4" type="ORF">GOODEAATRI_001169</name>
</gene>
<protein>
    <recommendedName>
        <fullName evidence="3">Bromo domain-containing protein</fullName>
    </recommendedName>
</protein>